<protein>
    <recommendedName>
        <fullName evidence="6">Phage replication protein O</fullName>
    </recommendedName>
</protein>
<evidence type="ECO:0000313" key="3">
    <source>
        <dbReference type="EMBL" id="SFL38261.1"/>
    </source>
</evidence>
<keyword evidence="4" id="KW-1185">Reference proteome</keyword>
<reference evidence="2 4" key="1">
    <citation type="submission" date="2016-10" db="EMBL/GenBank/DDBJ databases">
        <authorList>
            <person name="Varghese N."/>
            <person name="Submissions S."/>
        </authorList>
    </citation>
    <scope>NUCLEOTIDE SEQUENCE [LARGE SCALE GENOMIC DNA]</scope>
    <source>
        <strain evidence="2 4">DSM 282</strain>
    </source>
</reference>
<proteinExistence type="predicted"/>
<sequence length="295" mass="33050">MQFTITINQAKALEWGLNAQQALLFAFVYECPSWAKPIKADGGIFYALSKAKIIEELPLLTDKPDTAYRMLKALESSSLIELSSTASITLVRLTDKGREWNRKLDGSEKYPTQGEDGSEKNPRRIGKISDVGRKKIREGSEKSPTNQDTSQVTSNQETSQEELCAPSAHAPSAEAEQMAPVAEATPDLFSSFWKLYPRRQDKAKAQKAWAKLKVTPELFALIITGLSAQVASADWLKDDGRYVPMPTTWLNGRRWEDEVKLASNVHQFPQSRHTGIDKRNYTDGTTMREDGTYAF</sequence>
<evidence type="ECO:0000313" key="2">
    <source>
        <dbReference type="EMBL" id="SFB60174.1"/>
    </source>
</evidence>
<reference evidence="3 5" key="2">
    <citation type="submission" date="2016-10" db="EMBL/GenBank/DDBJ databases">
        <authorList>
            <person name="de Groot N.N."/>
        </authorList>
    </citation>
    <scope>NUCLEOTIDE SEQUENCE [LARGE SCALE GENOMIC DNA]</scope>
    <source>
        <strain evidence="3 5">DSM 381</strain>
    </source>
</reference>
<evidence type="ECO:0000256" key="1">
    <source>
        <dbReference type="SAM" id="MobiDB-lite"/>
    </source>
</evidence>
<evidence type="ECO:0000313" key="5">
    <source>
        <dbReference type="Proteomes" id="UP000199579"/>
    </source>
</evidence>
<feature type="compositionally biased region" description="Basic and acidic residues" evidence="1">
    <location>
        <begin position="130"/>
        <end position="141"/>
    </location>
</feature>
<evidence type="ECO:0008006" key="6">
    <source>
        <dbReference type="Google" id="ProtNLM"/>
    </source>
</evidence>
<dbReference type="RefSeq" id="WP_244541185.1">
    <property type="nucleotide sequence ID" value="NZ_FOKJ01000108.1"/>
</dbReference>
<dbReference type="Proteomes" id="UP000198861">
    <property type="component" value="Unassembled WGS sequence"/>
</dbReference>
<dbReference type="AlphaFoldDB" id="A0A1I4HA21"/>
<gene>
    <name evidence="2" type="ORF">SAMN04244571_04172</name>
    <name evidence="3" type="ORF">SAMN04244574_04147</name>
</gene>
<feature type="region of interest" description="Disordered" evidence="1">
    <location>
        <begin position="103"/>
        <end position="179"/>
    </location>
</feature>
<feature type="compositionally biased region" description="Low complexity" evidence="1">
    <location>
        <begin position="165"/>
        <end position="176"/>
    </location>
</feature>
<evidence type="ECO:0000313" key="4">
    <source>
        <dbReference type="Proteomes" id="UP000198861"/>
    </source>
</evidence>
<name>A0A1I4HA21_9GAMM</name>
<organism evidence="3 5">
    <name type="scientific">Azotobacter beijerinckii</name>
    <dbReference type="NCBI Taxonomy" id="170623"/>
    <lineage>
        <taxon>Bacteria</taxon>
        <taxon>Pseudomonadati</taxon>
        <taxon>Pseudomonadota</taxon>
        <taxon>Gammaproteobacteria</taxon>
        <taxon>Pseudomonadales</taxon>
        <taxon>Pseudomonadaceae</taxon>
        <taxon>Azotobacter</taxon>
    </lineage>
</organism>
<dbReference type="Proteomes" id="UP000199579">
    <property type="component" value="Unassembled WGS sequence"/>
</dbReference>
<dbReference type="EMBL" id="FOKJ01000108">
    <property type="protein sequence ID" value="SFB60174.1"/>
    <property type="molecule type" value="Genomic_DNA"/>
</dbReference>
<accession>A0A1I4HA21</accession>
<feature type="compositionally biased region" description="Polar residues" evidence="1">
    <location>
        <begin position="142"/>
        <end position="158"/>
    </location>
</feature>
<dbReference type="EMBL" id="FOSX01000109">
    <property type="protein sequence ID" value="SFL38261.1"/>
    <property type="molecule type" value="Genomic_DNA"/>
</dbReference>